<evidence type="ECO:0000313" key="2">
    <source>
        <dbReference type="Proteomes" id="UP000705867"/>
    </source>
</evidence>
<protein>
    <submittedName>
        <fullName evidence="1">N4-gp56 family major capsid protein</fullName>
    </submittedName>
</protein>
<dbReference type="AlphaFoldDB" id="A0A953M3S2"/>
<accession>A0A953M3S2</accession>
<name>A0A953M3S2_9BACT</name>
<dbReference type="EMBL" id="JAIOIV010000151">
    <property type="protein sequence ID" value="MBZ0158401.1"/>
    <property type="molecule type" value="Genomic_DNA"/>
</dbReference>
<evidence type="ECO:0000313" key="1">
    <source>
        <dbReference type="EMBL" id="MBZ0158401.1"/>
    </source>
</evidence>
<gene>
    <name evidence="1" type="ORF">K8I29_19560</name>
</gene>
<dbReference type="NCBIfam" id="TIGR04387">
    <property type="entry name" value="capsid_maj_N4"/>
    <property type="match status" value="1"/>
</dbReference>
<sequence length="328" mass="35296">MPVTTYGDISPRTAAYASKEMLERGLPLLVFEKFMQAKVLPANNTKSMSFRRYNSLPLATTPLTEGVTPTSKKVTTTDVVVTLNQHGDLVELTDVVLDTHEDPVIREHTAILGEQAAQTVETIRFNVLKAGTNKFYANGSARTDVNTALSLTLQKKIVRALKRQNAMKITSVVKSSPSFNTEAVLPSYIAIAHTDLENDIRAMTGFIDVKNYGSTTPMEGEIGAVNDVRYILTNICTPYADGGGNKGAMVSTSGTKADVYPVIYLAKNAWAGVALKGAFAITPIVINPVPSKSDPLGQRGSIAWKTMQGAVILNDAWMAVAEVAATEL</sequence>
<comment type="caution">
    <text evidence="1">The sequence shown here is derived from an EMBL/GenBank/DDBJ whole genome shotgun (WGS) entry which is preliminary data.</text>
</comment>
<reference evidence="1" key="2">
    <citation type="submission" date="2021-08" db="EMBL/GenBank/DDBJ databases">
        <authorList>
            <person name="Dalcin Martins P."/>
        </authorList>
    </citation>
    <scope>NUCLEOTIDE SEQUENCE</scope>
    <source>
        <strain evidence="1">MAG_39</strain>
    </source>
</reference>
<organism evidence="1 2">
    <name type="scientific">Candidatus Nitrobium versatile</name>
    <dbReference type="NCBI Taxonomy" id="2884831"/>
    <lineage>
        <taxon>Bacteria</taxon>
        <taxon>Pseudomonadati</taxon>
        <taxon>Nitrospirota</taxon>
        <taxon>Nitrospiria</taxon>
        <taxon>Nitrospirales</taxon>
        <taxon>Nitrospiraceae</taxon>
        <taxon>Candidatus Nitrobium</taxon>
    </lineage>
</organism>
<reference evidence="1" key="1">
    <citation type="journal article" date="2021" name="bioRxiv">
        <title>Unraveling nitrogen, sulfur and carbon metabolic pathways and microbial community transcriptional responses to substrate deprivation and toxicity stresses in a bioreactor mimicking anoxic brackish coastal sediment conditions.</title>
        <authorList>
            <person name="Martins P.D."/>
            <person name="Echeveste M.J."/>
            <person name="Arshad A."/>
            <person name="Kurth J."/>
            <person name="Ouboter H."/>
            <person name="Jetten M.S.M."/>
            <person name="Welte C.U."/>
        </authorList>
    </citation>
    <scope>NUCLEOTIDE SEQUENCE</scope>
    <source>
        <strain evidence="1">MAG_39</strain>
    </source>
</reference>
<dbReference type="Proteomes" id="UP000705867">
    <property type="component" value="Unassembled WGS sequence"/>
</dbReference>
<dbReference type="Pfam" id="PF25209">
    <property type="entry name" value="Phage_capsid_4"/>
    <property type="match status" value="1"/>
</dbReference>
<proteinExistence type="predicted"/>